<comment type="catalytic activity">
    <reaction evidence="1 8">
        <text>a beta-lactam + H2O = a substituted beta-amino acid</text>
        <dbReference type="Rhea" id="RHEA:20401"/>
        <dbReference type="ChEBI" id="CHEBI:15377"/>
        <dbReference type="ChEBI" id="CHEBI:35627"/>
        <dbReference type="ChEBI" id="CHEBI:140347"/>
        <dbReference type="EC" id="3.5.2.6"/>
    </reaction>
</comment>
<dbReference type="GO" id="GO:0046677">
    <property type="term" value="P:response to antibiotic"/>
    <property type="evidence" value="ECO:0007669"/>
    <property type="project" value="UniProtKB-UniRule"/>
</dbReference>
<dbReference type="SUPFAM" id="SSF56601">
    <property type="entry name" value="beta-lactamase/transpeptidase-like"/>
    <property type="match status" value="1"/>
</dbReference>
<evidence type="ECO:0000256" key="1">
    <source>
        <dbReference type="ARBA" id="ARBA00001526"/>
    </source>
</evidence>
<evidence type="ECO:0000256" key="5">
    <source>
        <dbReference type="ARBA" id="ARBA00022801"/>
    </source>
</evidence>
<feature type="signal peptide" evidence="9">
    <location>
        <begin position="1"/>
        <end position="21"/>
    </location>
</feature>
<dbReference type="GO" id="GO:0071555">
    <property type="term" value="P:cell wall organization"/>
    <property type="evidence" value="ECO:0007669"/>
    <property type="project" value="TreeGrafter"/>
</dbReference>
<evidence type="ECO:0000259" key="10">
    <source>
        <dbReference type="Pfam" id="PF00905"/>
    </source>
</evidence>
<dbReference type="InterPro" id="IPR012338">
    <property type="entry name" value="Beta-lactam/transpept-like"/>
</dbReference>
<name>A0A2W5QRG0_ANCNO</name>
<dbReference type="PANTHER" id="PTHR30627:SF6">
    <property type="entry name" value="BETA-LACTAMASE YBXI-RELATED"/>
    <property type="match status" value="1"/>
</dbReference>
<dbReference type="InterPro" id="IPR050515">
    <property type="entry name" value="Beta-lactam/transpept"/>
</dbReference>
<evidence type="ECO:0000313" key="12">
    <source>
        <dbReference type="Proteomes" id="UP000248887"/>
    </source>
</evidence>
<evidence type="ECO:0000256" key="9">
    <source>
        <dbReference type="SAM" id="SignalP"/>
    </source>
</evidence>
<dbReference type="EC" id="3.5.2.6" evidence="3 8"/>
<keyword evidence="4 9" id="KW-0732">Signal</keyword>
<dbReference type="InterPro" id="IPR001460">
    <property type="entry name" value="PCN-bd_Tpept"/>
</dbReference>
<dbReference type="GO" id="GO:0008800">
    <property type="term" value="F:beta-lactamase activity"/>
    <property type="evidence" value="ECO:0007669"/>
    <property type="project" value="UniProtKB-UniRule"/>
</dbReference>
<dbReference type="Pfam" id="PF00905">
    <property type="entry name" value="Transpeptidase"/>
    <property type="match status" value="1"/>
</dbReference>
<evidence type="ECO:0000256" key="3">
    <source>
        <dbReference type="ARBA" id="ARBA00012865"/>
    </source>
</evidence>
<dbReference type="EMBL" id="QFQD01000078">
    <property type="protein sequence ID" value="PZQ79762.1"/>
    <property type="molecule type" value="Genomic_DNA"/>
</dbReference>
<feature type="chain" id="PRO_5015905471" description="Beta-lactamase" evidence="9">
    <location>
        <begin position="22"/>
        <end position="268"/>
    </location>
</feature>
<organism evidence="11 12">
    <name type="scientific">Ancylobacter novellus</name>
    <name type="common">Thiobacillus novellus</name>
    <dbReference type="NCBI Taxonomy" id="921"/>
    <lineage>
        <taxon>Bacteria</taxon>
        <taxon>Pseudomonadati</taxon>
        <taxon>Pseudomonadota</taxon>
        <taxon>Alphaproteobacteria</taxon>
        <taxon>Hyphomicrobiales</taxon>
        <taxon>Xanthobacteraceae</taxon>
        <taxon>Ancylobacter</taxon>
    </lineage>
</organism>
<dbReference type="Gene3D" id="3.40.710.10">
    <property type="entry name" value="DD-peptidase/beta-lactamase superfamily"/>
    <property type="match status" value="1"/>
</dbReference>
<protein>
    <recommendedName>
        <fullName evidence="3 8">Beta-lactamase</fullName>
        <ecNumber evidence="3 8">3.5.2.6</ecNumber>
    </recommendedName>
</protein>
<dbReference type="AlphaFoldDB" id="A0A2W5QRG0"/>
<comment type="similarity">
    <text evidence="2 8">Belongs to the class-D beta-lactamase family.</text>
</comment>
<evidence type="ECO:0000256" key="6">
    <source>
        <dbReference type="ARBA" id="ARBA00023251"/>
    </source>
</evidence>
<dbReference type="NCBIfam" id="NF000270">
    <property type="entry name" value="bla_class_D_alt"/>
    <property type="match status" value="1"/>
</dbReference>
<dbReference type="InterPro" id="IPR002137">
    <property type="entry name" value="Beta-lactam_class-D_AS"/>
</dbReference>
<dbReference type="PANTHER" id="PTHR30627">
    <property type="entry name" value="PEPTIDOGLYCAN D,D-TRANSPEPTIDASE"/>
    <property type="match status" value="1"/>
</dbReference>
<dbReference type="GO" id="GO:0008658">
    <property type="term" value="F:penicillin binding"/>
    <property type="evidence" value="ECO:0007669"/>
    <property type="project" value="InterPro"/>
</dbReference>
<sequence>MFPRIAAALLTLALVPVAAQAETLCTAFADAATGKVLVQEGTGCEGRVTPASTFKIPIALMGYDSDILIDAMQPSWPFKPGYASWREEWKRDTDPGYWMKESVVWYSQQITTKLGAARFRRYVDGFGYGNEDISGEKGRQNGLTHAWLSSSLAISPLEQVAFLSRMLNRKLPVSDHAVAMTAAITEVGTTSNGWKTHGKTGMGFALDKAGKPVRGKPYGWFVGWATKDGRSIVFARLDRDASRQETPTSWRAKQDFLARLPAKLDELK</sequence>
<dbReference type="GO" id="GO:0005886">
    <property type="term" value="C:plasma membrane"/>
    <property type="evidence" value="ECO:0007669"/>
    <property type="project" value="TreeGrafter"/>
</dbReference>
<evidence type="ECO:0000313" key="11">
    <source>
        <dbReference type="EMBL" id="PZQ79762.1"/>
    </source>
</evidence>
<evidence type="ECO:0000256" key="8">
    <source>
        <dbReference type="RuleBase" id="RU361140"/>
    </source>
</evidence>
<dbReference type="GO" id="GO:0017001">
    <property type="term" value="P:antibiotic catabolic process"/>
    <property type="evidence" value="ECO:0007669"/>
    <property type="project" value="InterPro"/>
</dbReference>
<comment type="caution">
    <text evidence="11">The sequence shown here is derived from an EMBL/GenBank/DDBJ whole genome shotgun (WGS) entry which is preliminary data.</text>
</comment>
<reference evidence="11 12" key="1">
    <citation type="submission" date="2017-08" db="EMBL/GenBank/DDBJ databases">
        <title>Infants hospitalized years apart are colonized by the same room-sourced microbial strains.</title>
        <authorList>
            <person name="Brooks B."/>
            <person name="Olm M.R."/>
            <person name="Firek B.A."/>
            <person name="Baker R."/>
            <person name="Thomas B.C."/>
            <person name="Morowitz M.J."/>
            <person name="Banfield J.F."/>
        </authorList>
    </citation>
    <scope>NUCLEOTIDE SEQUENCE [LARGE SCALE GENOMIC DNA]</scope>
    <source>
        <strain evidence="11">S2_005_001_R2_27</strain>
    </source>
</reference>
<gene>
    <name evidence="11" type="primary">blaOXA</name>
    <name evidence="11" type="ORF">DI549_19215</name>
</gene>
<evidence type="ECO:0000256" key="4">
    <source>
        <dbReference type="ARBA" id="ARBA00022729"/>
    </source>
</evidence>
<keyword evidence="5 8" id="KW-0378">Hydrolase</keyword>
<feature type="modified residue" description="N6-carboxylysine" evidence="7">
    <location>
        <position position="55"/>
    </location>
</feature>
<proteinExistence type="inferred from homology"/>
<feature type="domain" description="Penicillin-binding protein transpeptidase" evidence="10">
    <location>
        <begin position="25"/>
        <end position="240"/>
    </location>
</feature>
<accession>A0A2W5QRG0</accession>
<keyword evidence="6 8" id="KW-0046">Antibiotic resistance</keyword>
<dbReference type="PROSITE" id="PS00337">
    <property type="entry name" value="BETA_LACTAMASE_D"/>
    <property type="match status" value="1"/>
</dbReference>
<feature type="active site" description="Acyl-ester intermediate" evidence="7">
    <location>
        <position position="52"/>
    </location>
</feature>
<evidence type="ECO:0000256" key="7">
    <source>
        <dbReference type="PIRSR" id="PIRSR602137-50"/>
    </source>
</evidence>
<evidence type="ECO:0000256" key="2">
    <source>
        <dbReference type="ARBA" id="ARBA00007898"/>
    </source>
</evidence>
<dbReference type="Proteomes" id="UP000248887">
    <property type="component" value="Unassembled WGS sequence"/>
</dbReference>